<dbReference type="AlphaFoldDB" id="A0A8T0CHN1"/>
<reference evidence="1" key="1">
    <citation type="submission" date="2020-05" db="EMBL/GenBank/DDBJ databases">
        <title>WGS assembly of Corymbia citriodora subspecies variegata.</title>
        <authorList>
            <person name="Barry K."/>
            <person name="Hundley H."/>
            <person name="Shu S."/>
            <person name="Jenkins J."/>
            <person name="Grimwood J."/>
            <person name="Baten A."/>
        </authorList>
    </citation>
    <scope>NUCLEOTIDE SEQUENCE</scope>
    <source>
        <strain evidence="1">CV2-018</strain>
    </source>
</reference>
<keyword evidence="2" id="KW-1185">Reference proteome</keyword>
<dbReference type="EMBL" id="MU091275">
    <property type="protein sequence ID" value="KAF7847097.1"/>
    <property type="molecule type" value="Genomic_DNA"/>
</dbReference>
<name>A0A8T0CHN1_CORYI</name>
<proteinExistence type="predicted"/>
<evidence type="ECO:0000313" key="2">
    <source>
        <dbReference type="Proteomes" id="UP000806378"/>
    </source>
</evidence>
<dbReference type="Gramene" id="rna-gnl|WGS:JABURB|Cocit.L3367.1">
    <property type="protein sequence ID" value="cds-KAF7847097.1"/>
    <property type="gene ID" value="gene-BT93_L3367"/>
</dbReference>
<evidence type="ECO:0000313" key="1">
    <source>
        <dbReference type="EMBL" id="KAF7847097.1"/>
    </source>
</evidence>
<protein>
    <submittedName>
        <fullName evidence="1">Uncharacterized protein</fullName>
    </submittedName>
</protein>
<sequence length="103" mass="11345">MHHSIINSYYKPLESNVSIDSCFANKSCLAFDPGTVVVLMIKIRACALATLFNFKKRKSFESVVVIIKMASVGNYMCFPVSVIGPCKHSAKITCILQVVPSRS</sequence>
<dbReference type="Proteomes" id="UP000806378">
    <property type="component" value="Unassembled WGS sequence"/>
</dbReference>
<accession>A0A8T0CHN1</accession>
<organism evidence="1 2">
    <name type="scientific">Corymbia citriodora subsp. variegata</name>
    <dbReference type="NCBI Taxonomy" id="360336"/>
    <lineage>
        <taxon>Eukaryota</taxon>
        <taxon>Viridiplantae</taxon>
        <taxon>Streptophyta</taxon>
        <taxon>Embryophyta</taxon>
        <taxon>Tracheophyta</taxon>
        <taxon>Spermatophyta</taxon>
        <taxon>Magnoliopsida</taxon>
        <taxon>eudicotyledons</taxon>
        <taxon>Gunneridae</taxon>
        <taxon>Pentapetalae</taxon>
        <taxon>rosids</taxon>
        <taxon>malvids</taxon>
        <taxon>Myrtales</taxon>
        <taxon>Myrtaceae</taxon>
        <taxon>Myrtoideae</taxon>
        <taxon>Eucalypteae</taxon>
        <taxon>Corymbia</taxon>
    </lineage>
</organism>
<gene>
    <name evidence="1" type="ORF">BT93_L3367</name>
</gene>
<comment type="caution">
    <text evidence="1">The sequence shown here is derived from an EMBL/GenBank/DDBJ whole genome shotgun (WGS) entry which is preliminary data.</text>
</comment>